<feature type="compositionally biased region" description="Basic and acidic residues" evidence="4">
    <location>
        <begin position="183"/>
        <end position="209"/>
    </location>
</feature>
<dbReference type="InterPro" id="IPR003891">
    <property type="entry name" value="Initiation_fac_eIF4g_MI"/>
</dbReference>
<dbReference type="GO" id="GO:0005730">
    <property type="term" value="C:nucleolus"/>
    <property type="evidence" value="ECO:0007669"/>
    <property type="project" value="UniProtKB-SubCell"/>
</dbReference>
<feature type="compositionally biased region" description="Acidic residues" evidence="4">
    <location>
        <begin position="284"/>
        <end position="294"/>
    </location>
</feature>
<feature type="compositionally biased region" description="Basic and acidic residues" evidence="4">
    <location>
        <begin position="93"/>
        <end position="102"/>
    </location>
</feature>
<name>A0AAU9WRS7_9CNID</name>
<feature type="compositionally biased region" description="Basic residues" evidence="4">
    <location>
        <begin position="113"/>
        <end position="123"/>
    </location>
</feature>
<organism evidence="6 7">
    <name type="scientific">Pocillopora meandrina</name>
    <dbReference type="NCBI Taxonomy" id="46732"/>
    <lineage>
        <taxon>Eukaryota</taxon>
        <taxon>Metazoa</taxon>
        <taxon>Cnidaria</taxon>
        <taxon>Anthozoa</taxon>
        <taxon>Hexacorallia</taxon>
        <taxon>Scleractinia</taxon>
        <taxon>Astrocoeniina</taxon>
        <taxon>Pocilloporidae</taxon>
        <taxon>Pocillopora</taxon>
    </lineage>
</organism>
<feature type="domain" description="MI" evidence="5">
    <location>
        <begin position="646"/>
        <end position="762"/>
    </location>
</feature>
<feature type="compositionally biased region" description="Basic residues" evidence="4">
    <location>
        <begin position="48"/>
        <end position="58"/>
    </location>
</feature>
<feature type="compositionally biased region" description="Basic residues" evidence="4">
    <location>
        <begin position="1"/>
        <end position="12"/>
    </location>
</feature>
<gene>
    <name evidence="6" type="ORF">PMEA_00011558</name>
</gene>
<dbReference type="AlphaFoldDB" id="A0AAU9WRS7"/>
<dbReference type="EMBL" id="CALNXJ010000020">
    <property type="protein sequence ID" value="CAH3123870.1"/>
    <property type="molecule type" value="Genomic_DNA"/>
</dbReference>
<evidence type="ECO:0000313" key="6">
    <source>
        <dbReference type="EMBL" id="CAH3123870.1"/>
    </source>
</evidence>
<dbReference type="SMART" id="SM00544">
    <property type="entry name" value="MA3"/>
    <property type="match status" value="1"/>
</dbReference>
<dbReference type="InterPro" id="IPR003890">
    <property type="entry name" value="MIF4G-like_typ-3"/>
</dbReference>
<feature type="compositionally biased region" description="Basic and acidic residues" evidence="4">
    <location>
        <begin position="31"/>
        <end position="40"/>
    </location>
</feature>
<comment type="subcellular location">
    <subcellularLocation>
        <location evidence="1">Nucleus</location>
        <location evidence="1">Nucleolus</location>
    </subcellularLocation>
</comment>
<proteinExistence type="inferred from homology"/>
<dbReference type="Pfam" id="PF02847">
    <property type="entry name" value="MA3"/>
    <property type="match status" value="1"/>
</dbReference>
<dbReference type="PROSITE" id="PS51366">
    <property type="entry name" value="MI"/>
    <property type="match status" value="1"/>
</dbReference>
<evidence type="ECO:0000256" key="4">
    <source>
        <dbReference type="SAM" id="MobiDB-lite"/>
    </source>
</evidence>
<sequence>MADPRGRKRKKEKRDEFLHIQAKGQYLKIPKGQEWDEKDPSTVGGKEKTRKSPSRRDKRQQARVQKKARKAAFFSNKKGKTTKMLSGGCIRNKPKEGSDLTEKPTGTKLSMVSKKKRKRKRTKKVTEEQEFLKLRLLAENMKEDKEIKRLEKLLKLGSKEKVTCKKFKADGLDYLLEVCEHQQKEHDIESGEGLESRDEMFSREVKHSDIMGIDGNSKQNMSESAQHDSDDSYADSQLNDDDDDIGHNATDDDECNDSDSSYGDDIETKHYSGGSDDSGHGNNDDGEGCEEGDYSTDKRDLIETFENDKEIYFEEEDSGSKANSCKQTDDFKKYLPPHLRNKNLSQTQNEHLHRLSCQIKGLLNRLNEGNMSIISKEIEQIYMQNSRNDVNKILSNLILASCVSVSMMPDKLLMEHIMLLAILSSHVGIDVAAFFIERLAELFDKLHKSNKDSFGQGKECYNVIALFSHLCNFKVTHCCLIYDIIQRLVNSFGERDIELLLLLLKLVGAEIRRGDPSALKEIILQIQAKATSTPILSSDSRVCFMLEIIAKLRNNNLRKIPGYDSSQIEHLRKTLHSLIRESGCLVSNQLKVSLKDLLNIKLKGRWWTVGYALPQTPQSNSMEVSTSKLQNTKLLELARKQRMNTDVRKNVFLIMMTSEDYIDAFEKLIRLNLKDVQTREVIHVLIDCCIQEKMYNPYYAYLGQKFCENSRSYQVTFQYSFWDKFKLLSSLAPHCLDNLLHLMCHLFATRALSLSILKVVNFMVLEKTSVQFFTDLFHHLLSTYSKDVTRYIFERISMKKELAFLCQNIRIFLQHFVGAKKSSILEKRLNLVDGILAASHKTKL</sequence>
<keyword evidence="7" id="KW-1185">Reference proteome</keyword>
<dbReference type="SUPFAM" id="SSF48371">
    <property type="entry name" value="ARM repeat"/>
    <property type="match status" value="1"/>
</dbReference>
<reference evidence="6 7" key="1">
    <citation type="submission" date="2022-05" db="EMBL/GenBank/DDBJ databases">
        <authorList>
            <consortium name="Genoscope - CEA"/>
            <person name="William W."/>
        </authorList>
    </citation>
    <scope>NUCLEOTIDE SEQUENCE [LARGE SCALE GENOMIC DNA]</scope>
</reference>
<dbReference type="InterPro" id="IPR016024">
    <property type="entry name" value="ARM-type_fold"/>
</dbReference>
<comment type="similarity">
    <text evidence="2">Belongs to the CWC22 family.</text>
</comment>
<evidence type="ECO:0000256" key="1">
    <source>
        <dbReference type="ARBA" id="ARBA00004604"/>
    </source>
</evidence>
<feature type="region of interest" description="Disordered" evidence="4">
    <location>
        <begin position="183"/>
        <end position="297"/>
    </location>
</feature>
<dbReference type="Proteomes" id="UP001159428">
    <property type="component" value="Unassembled WGS sequence"/>
</dbReference>
<dbReference type="PANTHER" id="PTHR18034:SF4">
    <property type="entry name" value="NUCLEOLAR MIF4G DOMAIN-CONTAINING PROTEIN 1"/>
    <property type="match status" value="1"/>
</dbReference>
<dbReference type="Gene3D" id="1.25.40.180">
    <property type="match status" value="1"/>
</dbReference>
<dbReference type="PANTHER" id="PTHR18034">
    <property type="entry name" value="CELL CYCLE CONTROL PROTEIN CWF22-RELATED"/>
    <property type="match status" value="1"/>
</dbReference>
<dbReference type="FunFam" id="1.25.40.180:FF:000032">
    <property type="entry name" value="Nucleolar MIF4G domain-containing protein 1"/>
    <property type="match status" value="1"/>
</dbReference>
<keyword evidence="3" id="KW-0539">Nucleus</keyword>
<dbReference type="GO" id="GO:0003723">
    <property type="term" value="F:RNA binding"/>
    <property type="evidence" value="ECO:0007669"/>
    <property type="project" value="InterPro"/>
</dbReference>
<evidence type="ECO:0000313" key="7">
    <source>
        <dbReference type="Proteomes" id="UP001159428"/>
    </source>
</evidence>
<feature type="compositionally biased region" description="Acidic residues" evidence="4">
    <location>
        <begin position="251"/>
        <end position="265"/>
    </location>
</feature>
<dbReference type="Pfam" id="PF02854">
    <property type="entry name" value="MIF4G"/>
    <property type="match status" value="1"/>
</dbReference>
<evidence type="ECO:0000256" key="3">
    <source>
        <dbReference type="ARBA" id="ARBA00023242"/>
    </source>
</evidence>
<evidence type="ECO:0000259" key="5">
    <source>
        <dbReference type="PROSITE" id="PS51366"/>
    </source>
</evidence>
<accession>A0AAU9WRS7</accession>
<feature type="region of interest" description="Disordered" evidence="4">
    <location>
        <begin position="1"/>
        <end position="125"/>
    </location>
</feature>
<comment type="caution">
    <text evidence="6">The sequence shown here is derived from an EMBL/GenBank/DDBJ whole genome shotgun (WGS) entry which is preliminary data.</text>
</comment>
<dbReference type="SMART" id="SM00543">
    <property type="entry name" value="MIF4G"/>
    <property type="match status" value="1"/>
</dbReference>
<evidence type="ECO:0000256" key="2">
    <source>
        <dbReference type="ARBA" id="ARBA00006856"/>
    </source>
</evidence>
<dbReference type="InterPro" id="IPR050781">
    <property type="entry name" value="CWC22_splicing_factor"/>
</dbReference>
<dbReference type="GO" id="GO:0042274">
    <property type="term" value="P:ribosomal small subunit biogenesis"/>
    <property type="evidence" value="ECO:0007669"/>
    <property type="project" value="TreeGrafter"/>
</dbReference>
<protein>
    <recommendedName>
        <fullName evidence="5">MI domain-containing protein</fullName>
    </recommendedName>
</protein>